<proteinExistence type="predicted"/>
<sequence>MSGMATSDLAVAVTRAGGLGFIGYNAVPVLEEQLQQSRELLLQDKGTTATLAASVAVDVLPLGVGIIVAFAGPALAFSPLFAKHKPAVVWLSFSEATDFKTWTDAIRAASPQTKVWIQVGSVRAALEAAQACHPDALVLQGSDAGGHGHARGASIVALIPEVADALNDGHGGLSDISLIATGGIMDGRGVAAALALGASGVVMGTRFLAAEEIKVSEGYRNEVLSASDGGEATVRSHIFDQMGRYQWPALYDGRSLRNTWYDDWQRGISVEEIRSKRDLKLDESRSGDDDANFRDTNSVWVGAGVGLVKKVEKAGDIVERARNEAKQRLQSTIDRLAAMANSA</sequence>
<evidence type="ECO:0008006" key="6">
    <source>
        <dbReference type="Google" id="ProtNLM"/>
    </source>
</evidence>
<organism evidence="4 5">
    <name type="scientific">Sporothrix bragantina</name>
    <dbReference type="NCBI Taxonomy" id="671064"/>
    <lineage>
        <taxon>Eukaryota</taxon>
        <taxon>Fungi</taxon>
        <taxon>Dikarya</taxon>
        <taxon>Ascomycota</taxon>
        <taxon>Pezizomycotina</taxon>
        <taxon>Sordariomycetes</taxon>
        <taxon>Sordariomycetidae</taxon>
        <taxon>Ophiostomatales</taxon>
        <taxon>Ophiostomataceae</taxon>
        <taxon>Sporothrix</taxon>
    </lineage>
</organism>
<evidence type="ECO:0000313" key="4">
    <source>
        <dbReference type="EMBL" id="CAK7218414.1"/>
    </source>
</evidence>
<dbReference type="Pfam" id="PF03060">
    <property type="entry name" value="NMO"/>
    <property type="match status" value="1"/>
</dbReference>
<evidence type="ECO:0000256" key="3">
    <source>
        <dbReference type="ARBA" id="ARBA00023002"/>
    </source>
</evidence>
<dbReference type="InterPro" id="IPR004136">
    <property type="entry name" value="NMO"/>
</dbReference>
<keyword evidence="2" id="KW-0288">FMN</keyword>
<dbReference type="PANTHER" id="PTHR32332">
    <property type="entry name" value="2-NITROPROPANE DIOXYGENASE"/>
    <property type="match status" value="1"/>
</dbReference>
<dbReference type="SUPFAM" id="SSF51412">
    <property type="entry name" value="Inosine monophosphate dehydrogenase (IMPDH)"/>
    <property type="match status" value="1"/>
</dbReference>
<dbReference type="Proteomes" id="UP001642406">
    <property type="component" value="Unassembled WGS sequence"/>
</dbReference>
<dbReference type="PANTHER" id="PTHR32332:SF34">
    <property type="entry name" value="2-NITROPROPANE DIOXYGENASE FAMILY, PUTATIVE-RELATED"/>
    <property type="match status" value="1"/>
</dbReference>
<evidence type="ECO:0000256" key="2">
    <source>
        <dbReference type="ARBA" id="ARBA00022643"/>
    </source>
</evidence>
<keyword evidence="1" id="KW-0285">Flavoprotein</keyword>
<keyword evidence="3" id="KW-0560">Oxidoreductase</keyword>
<dbReference type="InterPro" id="IPR013785">
    <property type="entry name" value="Aldolase_TIM"/>
</dbReference>
<evidence type="ECO:0000313" key="5">
    <source>
        <dbReference type="Proteomes" id="UP001642406"/>
    </source>
</evidence>
<reference evidence="4 5" key="1">
    <citation type="submission" date="2024-01" db="EMBL/GenBank/DDBJ databases">
        <authorList>
            <person name="Allen C."/>
            <person name="Tagirdzhanova G."/>
        </authorList>
    </citation>
    <scope>NUCLEOTIDE SEQUENCE [LARGE SCALE GENOMIC DNA]</scope>
</reference>
<keyword evidence="5" id="KW-1185">Reference proteome</keyword>
<evidence type="ECO:0000256" key="1">
    <source>
        <dbReference type="ARBA" id="ARBA00022630"/>
    </source>
</evidence>
<dbReference type="Gene3D" id="3.20.20.70">
    <property type="entry name" value="Aldolase class I"/>
    <property type="match status" value="1"/>
</dbReference>
<name>A0ABP0BGQ2_9PEZI</name>
<protein>
    <recommendedName>
        <fullName evidence="6">Nitronate monooxygenase domain-containing protein</fullName>
    </recommendedName>
</protein>
<accession>A0ABP0BGQ2</accession>
<dbReference type="CDD" id="cd04730">
    <property type="entry name" value="NPD_like"/>
    <property type="match status" value="1"/>
</dbReference>
<comment type="caution">
    <text evidence="4">The sequence shown here is derived from an EMBL/GenBank/DDBJ whole genome shotgun (WGS) entry which is preliminary data.</text>
</comment>
<dbReference type="EMBL" id="CAWUHC010000023">
    <property type="protein sequence ID" value="CAK7218414.1"/>
    <property type="molecule type" value="Genomic_DNA"/>
</dbReference>
<gene>
    <name evidence="4" type="ORF">SBRCBS47491_003501</name>
</gene>